<organism evidence="5">
    <name type="scientific">Zea mays</name>
    <name type="common">Maize</name>
    <dbReference type="NCBI Taxonomy" id="4577"/>
    <lineage>
        <taxon>Eukaryota</taxon>
        <taxon>Viridiplantae</taxon>
        <taxon>Streptophyta</taxon>
        <taxon>Embryophyta</taxon>
        <taxon>Tracheophyta</taxon>
        <taxon>Spermatophyta</taxon>
        <taxon>Magnoliopsida</taxon>
        <taxon>Liliopsida</taxon>
        <taxon>Poales</taxon>
        <taxon>Poaceae</taxon>
        <taxon>PACMAD clade</taxon>
        <taxon>Panicoideae</taxon>
        <taxon>Andropogonodae</taxon>
        <taxon>Andropogoneae</taxon>
        <taxon>Tripsacinae</taxon>
        <taxon>Zea</taxon>
    </lineage>
</organism>
<accession>A0A1D6GC21</accession>
<dbReference type="STRING" id="4577.A0A1D6GC21"/>
<dbReference type="SUPFAM" id="SSF159042">
    <property type="entry name" value="Plus3-like"/>
    <property type="match status" value="1"/>
</dbReference>
<gene>
    <name evidence="5" type="ORF">ZEAMMB73_Zm00001d012755</name>
</gene>
<dbReference type="PANTHER" id="PTHR46695">
    <property type="entry name" value="ZINC FINGER CCCH DOMAIN-CONTAINING PROTEIN 44-RELATED"/>
    <property type="match status" value="1"/>
</dbReference>
<dbReference type="InParanoid" id="A0A1D6GC21"/>
<dbReference type="PROSITE" id="PS51360">
    <property type="entry name" value="PLUS3"/>
    <property type="match status" value="1"/>
</dbReference>
<feature type="compositionally biased region" description="Low complexity" evidence="1">
    <location>
        <begin position="1788"/>
        <end position="1807"/>
    </location>
</feature>
<feature type="compositionally biased region" description="Basic residues" evidence="1">
    <location>
        <begin position="815"/>
        <end position="824"/>
    </location>
</feature>
<dbReference type="InterPro" id="IPR036885">
    <property type="entry name" value="SWIB_MDM2_dom_sf"/>
</dbReference>
<feature type="region of interest" description="Disordered" evidence="1">
    <location>
        <begin position="283"/>
        <end position="313"/>
    </location>
</feature>
<dbReference type="SMR" id="A0A1D6GC21"/>
<name>A0A1D6GC21_MAIZE</name>
<dbReference type="InterPro" id="IPR003169">
    <property type="entry name" value="GYF"/>
</dbReference>
<proteinExistence type="predicted"/>
<protein>
    <submittedName>
        <fullName evidence="5">Zinc finger CCCH domain-containing protein 19</fullName>
    </submittedName>
</protein>
<feature type="compositionally biased region" description="Acidic residues" evidence="1">
    <location>
        <begin position="433"/>
        <end position="453"/>
    </location>
</feature>
<evidence type="ECO:0000259" key="4">
    <source>
        <dbReference type="PROSITE" id="PS51925"/>
    </source>
</evidence>
<feature type="compositionally biased region" description="Basic and acidic residues" evidence="1">
    <location>
        <begin position="1228"/>
        <end position="1240"/>
    </location>
</feature>
<feature type="compositionally biased region" description="Polar residues" evidence="1">
    <location>
        <begin position="802"/>
        <end position="813"/>
    </location>
</feature>
<feature type="region of interest" description="Disordered" evidence="1">
    <location>
        <begin position="427"/>
        <end position="480"/>
    </location>
</feature>
<feature type="region of interest" description="Disordered" evidence="1">
    <location>
        <begin position="1181"/>
        <end position="1287"/>
    </location>
</feature>
<dbReference type="PROSITE" id="PS51925">
    <property type="entry name" value="SWIB_MDM2"/>
    <property type="match status" value="1"/>
</dbReference>
<dbReference type="InterPro" id="IPR003121">
    <property type="entry name" value="SWIB_MDM2_domain"/>
</dbReference>
<dbReference type="FunFam" id="3.90.70.200:FF:000002">
    <property type="entry name" value="Zinc finger CCCH domain-containing protein 19"/>
    <property type="match status" value="1"/>
</dbReference>
<dbReference type="Pfam" id="PF02201">
    <property type="entry name" value="SWIB"/>
    <property type="match status" value="1"/>
</dbReference>
<dbReference type="CDD" id="cd10567">
    <property type="entry name" value="SWIB-MDM2_like"/>
    <property type="match status" value="1"/>
</dbReference>
<dbReference type="SMART" id="SM00444">
    <property type="entry name" value="GYF"/>
    <property type="match status" value="1"/>
</dbReference>
<dbReference type="PROSITE" id="PS50829">
    <property type="entry name" value="GYF"/>
    <property type="match status" value="1"/>
</dbReference>
<feature type="compositionally biased region" description="Polar residues" evidence="1">
    <location>
        <begin position="1264"/>
        <end position="1287"/>
    </location>
</feature>
<feature type="region of interest" description="Disordered" evidence="1">
    <location>
        <begin position="59"/>
        <end position="79"/>
    </location>
</feature>
<feature type="compositionally biased region" description="Low complexity" evidence="1">
    <location>
        <begin position="1601"/>
        <end position="1614"/>
    </location>
</feature>
<feature type="region of interest" description="Disordered" evidence="1">
    <location>
        <begin position="1776"/>
        <end position="1844"/>
    </location>
</feature>
<dbReference type="CDD" id="cd00072">
    <property type="entry name" value="GYF"/>
    <property type="match status" value="1"/>
</dbReference>
<feature type="compositionally biased region" description="Acidic residues" evidence="1">
    <location>
        <begin position="68"/>
        <end position="77"/>
    </location>
</feature>
<dbReference type="Gene3D" id="1.10.245.10">
    <property type="entry name" value="SWIB/MDM2 domain"/>
    <property type="match status" value="1"/>
</dbReference>
<sequence>MSDAEPPPAMEVATLTTPDVMLGEDYKDIEAIEGQKDYETCYGGGGSVIVANELVGISEDPNQPDIATADEPEEGADVEGQTNDISAAVSTSKLVDDPMEVGMQTEVSAAADDLIEVGAALVSSAEDCTAVAACLVNDDCNIIFPGGVHRSDDQTDQEFGGNSLDADEVALLVNDIQDDSARMDMDVSAHGDVHAQDRESSQLDVATALLNEVGTELVEAGDHAVQECTNMDMRIQAGDNNEAERVGTIADTATNEEHRHMGEVTMTRDDSEKHDVAGGVDVPDERIQMGRGGLPGDDNEQKEVATADEDRVEDEGMQVDAVNITGDMVEEGRIAVEYIAGEAVIGEGGIDVPEEKAAQIDRAGNDIPEEEGLQMGEAGLIGSDNGLKEAVIADHDGVEVNAIPTEATGTTNDDDENNTIVGEDVAEAVNDITGDDVPDEEAAHMEDDDDDEPPPLVEKKGGGRRKRGRPSSKVQGVVKPSVKRKDEEEVCFICFDGGDLVICDRVALKPTILLVLTGMMTSSSQRVGGTVGTQPYHLQATFNSCLHPFKRDGVIDEDVSHRIKAGWMKWCQALGVLCDKRVPQKLKGKFYRTTIMPAMLYGAECWPTKRRHIQQLSVAEMRMLRWICGHTRLDRERNDDISDRLGVAPIEEKLIQQRLRWFGHVQRRPPEAPVHRGIIRRDNNVKRGWHICSNCQKPARHMCYTCTFSLCKACMKDAKFSCVRENKGFCDTCMNTVMLIENREEAADPMEVDFDDKGSWWYLFKDYWLNLKTNLSLTVEEISAAKSRKSGELPDTNDEVNSESSSGRNLESNTSKKRGRKRSKQAAINEGSEGKASTRKSAKRDLSGIHDVQTSSGKKVRKLSRRSLSSQHSSKDSESVGTSTSSAEEDSWASKELINFVAHVRNGDKSVISRYDVQPLLLDYIKRNKLRDPRRKSQIICDSLLQSLFAKERVGHFEMLKLLESHFFMSEVSPIDADENHGGVVDPDPSQDADGNSEASVVMSSEKRRKSRKYDLRHQPNLDDYAAIDNHNIGLMYLRRNLMEELIGDVDTFDEKVVGSFVRIKIPGTGQRQDIYRLVQIVGTGRSAEKYKYGKRTTDITLEILNLDKREAVTIDIISNQEFTEEECKRLRQSIKYGFIPRLTVGEVQEKARVLQTLKVNDKLRLLSTPEERARRLNEELEIHADPAMDPYYESPEEQEQEIEKSSFNKSRGSFLRKDGNPVPPGKGDGRNAAQRDSKTNWESNRNTWAESSSHMESPLPRRSTFSSQGESAGYTSKSESPNTGAQTVKLEGTTRSAPQGSPGASSGILANNICSGAKTAPQSAINESEKIWLYMDPSNKIQGPFSIIQLRKWNSNGYFPPSLKIWKASEKQDDSILLTDALAGKFEKDLPPWEPPHVSLFQINKTPLEQSTIAGEQTPKSVVAKSFSSSNQRHGYSSTNLGTTMIHSGTQGYYGMQNSHAAYTSQHSLTGSWNATSSQFGVAVNPVTPTQPAMGSFSGQNIVSAENMGHLTPGTAPAAANAEMVNSDLTSQKQISYLPQTDGILADDIESKSGEDVSHGKVSSSAKAIGPLGAQLGQGQLNTQQHEADIKNQMSSTDVSNSTMPSQMMSTPSAASVQPSLSTIAGSDNQSSGWAVPTQVVNTSGQSQITGNLTWGNTPQGDASLGWGMMGQNNMNMPWVASAQGASGYNMGAAMPTQPNAVPNMGWLPNPGNTNMNMIWAATQGQGIPNAAAMMGGQMQGVAVAPWGGVAAGNANSYPAWGNQQVGNMNQNVRWSAPVQGNPSQENNNMNWNAPNGNPNNWNNQQRENEGRHSGHRGAFSAGDSGRKSWKPRSGADGGSWGT</sequence>
<dbReference type="FunFam" id="1.10.245.10:FF:000003">
    <property type="entry name" value="Zinc finger CCCH domain-containing protein 19"/>
    <property type="match status" value="1"/>
</dbReference>
<dbReference type="SMART" id="SM00719">
    <property type="entry name" value="Plus3"/>
    <property type="match status" value="1"/>
</dbReference>
<dbReference type="SMART" id="SM00151">
    <property type="entry name" value="SWIB"/>
    <property type="match status" value="1"/>
</dbReference>
<dbReference type="ExpressionAtlas" id="A0A1D6GC21">
    <property type="expression patterns" value="baseline and differential"/>
</dbReference>
<dbReference type="CDD" id="cd19757">
    <property type="entry name" value="Bbox1"/>
    <property type="match status" value="1"/>
</dbReference>
<dbReference type="InterPro" id="IPR019835">
    <property type="entry name" value="SWIB_domain"/>
</dbReference>
<feature type="domain" description="GYF" evidence="2">
    <location>
        <begin position="1330"/>
        <end position="1384"/>
    </location>
</feature>
<dbReference type="SUPFAM" id="SSF47592">
    <property type="entry name" value="SWIB/MDM2 domain"/>
    <property type="match status" value="1"/>
</dbReference>
<dbReference type="GO" id="GO:0003677">
    <property type="term" value="F:DNA binding"/>
    <property type="evidence" value="ECO:0007669"/>
    <property type="project" value="InterPro"/>
</dbReference>
<reference evidence="5" key="1">
    <citation type="submission" date="2015-12" db="EMBL/GenBank/DDBJ databases">
        <title>Update maize B73 reference genome by single molecule sequencing technologies.</title>
        <authorList>
            <consortium name="Maize Genome Sequencing Project"/>
            <person name="Ware D."/>
        </authorList>
    </citation>
    <scope>NUCLEOTIDE SEQUENCE</scope>
    <source>
        <tissue evidence="5">Seedling</tissue>
    </source>
</reference>
<dbReference type="Gene3D" id="3.30.1490.40">
    <property type="match status" value="1"/>
</dbReference>
<feature type="region of interest" description="Disordered" evidence="1">
    <location>
        <begin position="978"/>
        <end position="1015"/>
    </location>
</feature>
<evidence type="ECO:0000256" key="1">
    <source>
        <dbReference type="SAM" id="MobiDB-lite"/>
    </source>
</evidence>
<feature type="compositionally biased region" description="Polar residues" evidence="1">
    <location>
        <begin position="993"/>
        <end position="1003"/>
    </location>
</feature>
<dbReference type="Pfam" id="PF03126">
    <property type="entry name" value="Plus-3"/>
    <property type="match status" value="1"/>
</dbReference>
<dbReference type="SUPFAM" id="SSF55277">
    <property type="entry name" value="GYF domain"/>
    <property type="match status" value="1"/>
</dbReference>
<dbReference type="Pfam" id="PF02213">
    <property type="entry name" value="GYF"/>
    <property type="match status" value="1"/>
</dbReference>
<feature type="domain" description="Plus3" evidence="3">
    <location>
        <begin position="1027"/>
        <end position="1160"/>
    </location>
</feature>
<evidence type="ECO:0000259" key="3">
    <source>
        <dbReference type="PROSITE" id="PS51360"/>
    </source>
</evidence>
<evidence type="ECO:0000259" key="2">
    <source>
        <dbReference type="PROSITE" id="PS50829"/>
    </source>
</evidence>
<dbReference type="InterPro" id="IPR035445">
    <property type="entry name" value="GYF-like_dom_sf"/>
</dbReference>
<dbReference type="PANTHER" id="PTHR46695:SF5">
    <property type="entry name" value="RNA POLYMERASE-ASSOCIATED PROTEIN RTF1 HOMOLOG"/>
    <property type="match status" value="1"/>
</dbReference>
<dbReference type="InterPro" id="IPR036128">
    <property type="entry name" value="Plus3-like_sf"/>
</dbReference>
<feature type="compositionally biased region" description="Basic and acidic residues" evidence="1">
    <location>
        <begin position="299"/>
        <end position="309"/>
    </location>
</feature>
<feature type="domain" description="DM2" evidence="4">
    <location>
        <begin position="886"/>
        <end position="969"/>
    </location>
</feature>
<feature type="region of interest" description="Disordered" evidence="1">
    <location>
        <begin position="1592"/>
        <end position="1614"/>
    </location>
</feature>
<dbReference type="IntAct" id="A0A1D6GC21">
    <property type="interactions" value="1"/>
</dbReference>
<feature type="compositionally biased region" description="Polar residues" evidence="1">
    <location>
        <begin position="1241"/>
        <end position="1256"/>
    </location>
</feature>
<evidence type="ECO:0000313" key="5">
    <source>
        <dbReference type="EMBL" id="AQL00604.1"/>
    </source>
</evidence>
<dbReference type="InterPro" id="IPR004343">
    <property type="entry name" value="Plus-3_dom"/>
</dbReference>
<dbReference type="FunFam" id="3.30.1490.40:FF:000004">
    <property type="entry name" value="Zinc finger CCCH domain-containing protein 19"/>
    <property type="match status" value="1"/>
</dbReference>
<feature type="region of interest" description="Disordered" evidence="1">
    <location>
        <begin position="786"/>
        <end position="888"/>
    </location>
</feature>
<dbReference type="Gene3D" id="3.90.70.200">
    <property type="entry name" value="Plus-3 domain"/>
    <property type="match status" value="1"/>
</dbReference>
<dbReference type="EMBL" id="CM000784">
    <property type="protein sequence ID" value="AQL00600.1"/>
    <property type="molecule type" value="Genomic_DNA"/>
</dbReference>
<dbReference type="EMBL" id="CM000784">
    <property type="protein sequence ID" value="AQL00604.1"/>
    <property type="molecule type" value="Genomic_DNA"/>
</dbReference>